<sequence length="115" mass="12682">MKYSDIVFPDSVDDIHGYYSGCRKNFLAIPKKYIEMYEEKEEKKLQNTSTEKNANPVLIGAASTSKKANTEKESTQSTSMSVDLEENRASGEQASSVREEASDNDEANGDGSISD</sequence>
<evidence type="ECO:0000313" key="2">
    <source>
        <dbReference type="EMBL" id="OXU16580.1"/>
    </source>
</evidence>
<evidence type="ECO:0000256" key="1">
    <source>
        <dbReference type="SAM" id="MobiDB-lite"/>
    </source>
</evidence>
<gene>
    <name evidence="2" type="ORF">TSAR_016084</name>
</gene>
<dbReference type="Proteomes" id="UP000215335">
    <property type="component" value="Unassembled WGS sequence"/>
</dbReference>
<reference evidence="2 3" key="1">
    <citation type="journal article" date="2017" name="Curr. Biol.">
        <title>The Evolution of Venom by Co-option of Single-Copy Genes.</title>
        <authorList>
            <person name="Martinson E.O."/>
            <person name="Mrinalini"/>
            <person name="Kelkar Y.D."/>
            <person name="Chang C.H."/>
            <person name="Werren J.H."/>
        </authorList>
    </citation>
    <scope>NUCLEOTIDE SEQUENCE [LARGE SCALE GENOMIC DNA]</scope>
    <source>
        <strain evidence="2 3">Alberta</strain>
        <tissue evidence="2">Whole body</tissue>
    </source>
</reference>
<organism evidence="2 3">
    <name type="scientific">Trichomalopsis sarcophagae</name>
    <dbReference type="NCBI Taxonomy" id="543379"/>
    <lineage>
        <taxon>Eukaryota</taxon>
        <taxon>Metazoa</taxon>
        <taxon>Ecdysozoa</taxon>
        <taxon>Arthropoda</taxon>
        <taxon>Hexapoda</taxon>
        <taxon>Insecta</taxon>
        <taxon>Pterygota</taxon>
        <taxon>Neoptera</taxon>
        <taxon>Endopterygota</taxon>
        <taxon>Hymenoptera</taxon>
        <taxon>Apocrita</taxon>
        <taxon>Proctotrupomorpha</taxon>
        <taxon>Chalcidoidea</taxon>
        <taxon>Pteromalidae</taxon>
        <taxon>Pteromalinae</taxon>
        <taxon>Trichomalopsis</taxon>
    </lineage>
</organism>
<dbReference type="AlphaFoldDB" id="A0A232EE00"/>
<protein>
    <submittedName>
        <fullName evidence="2">Uncharacterized protein</fullName>
    </submittedName>
</protein>
<comment type="caution">
    <text evidence="2">The sequence shown here is derived from an EMBL/GenBank/DDBJ whole genome shotgun (WGS) entry which is preliminary data.</text>
</comment>
<dbReference type="EMBL" id="NNAY01005718">
    <property type="protein sequence ID" value="OXU16580.1"/>
    <property type="molecule type" value="Genomic_DNA"/>
</dbReference>
<proteinExistence type="predicted"/>
<evidence type="ECO:0000313" key="3">
    <source>
        <dbReference type="Proteomes" id="UP000215335"/>
    </source>
</evidence>
<keyword evidence="3" id="KW-1185">Reference proteome</keyword>
<feature type="region of interest" description="Disordered" evidence="1">
    <location>
        <begin position="41"/>
        <end position="115"/>
    </location>
</feature>
<name>A0A232EE00_9HYME</name>
<accession>A0A232EE00</accession>